<dbReference type="Proteomes" id="UP000236161">
    <property type="component" value="Unassembled WGS sequence"/>
</dbReference>
<dbReference type="GO" id="GO:0006422">
    <property type="term" value="P:aspartyl-tRNA aminoacylation"/>
    <property type="evidence" value="ECO:0007669"/>
    <property type="project" value="TreeGrafter"/>
</dbReference>
<dbReference type="AlphaFoldDB" id="A0A2I0BD70"/>
<keyword evidence="1 8" id="KW-0436">Ligase</keyword>
<proteinExistence type="predicted"/>
<dbReference type="Gene3D" id="3.30.930.10">
    <property type="entry name" value="Bira Bifunctional Protein, Domain 2"/>
    <property type="match status" value="1"/>
</dbReference>
<keyword evidence="5 8" id="KW-0030">Aminoacyl-tRNA synthetase</keyword>
<dbReference type="PANTHER" id="PTHR22594:SF5">
    <property type="entry name" value="ASPARTATE--TRNA LIGASE, MITOCHONDRIAL"/>
    <property type="match status" value="1"/>
</dbReference>
<dbReference type="EC" id="6.1.1.12" evidence="8"/>
<evidence type="ECO:0000313" key="9">
    <source>
        <dbReference type="Proteomes" id="UP000236161"/>
    </source>
</evidence>
<evidence type="ECO:0000256" key="3">
    <source>
        <dbReference type="ARBA" id="ARBA00022840"/>
    </source>
</evidence>
<keyword evidence="4" id="KW-0648">Protein biosynthesis</keyword>
<dbReference type="OrthoDB" id="439710at2759"/>
<gene>
    <name evidence="8" type="ORF">AXF42_Ash013121</name>
</gene>
<evidence type="ECO:0000256" key="5">
    <source>
        <dbReference type="ARBA" id="ARBA00023146"/>
    </source>
</evidence>
<keyword evidence="6" id="KW-1133">Transmembrane helix</keyword>
<keyword evidence="9" id="KW-1185">Reference proteome</keyword>
<accession>A0A2I0BD70</accession>
<evidence type="ECO:0000256" key="6">
    <source>
        <dbReference type="SAM" id="Phobius"/>
    </source>
</evidence>
<evidence type="ECO:0000256" key="4">
    <source>
        <dbReference type="ARBA" id="ARBA00022917"/>
    </source>
</evidence>
<keyword evidence="6" id="KW-0812">Transmembrane</keyword>
<dbReference type="SUPFAM" id="SSF55681">
    <property type="entry name" value="Class II aaRS and biotin synthetases"/>
    <property type="match status" value="1"/>
</dbReference>
<dbReference type="GO" id="GO:0004815">
    <property type="term" value="F:aspartate-tRNA ligase activity"/>
    <property type="evidence" value="ECO:0007669"/>
    <property type="project" value="UniProtKB-EC"/>
</dbReference>
<dbReference type="STRING" id="1088818.A0A2I0BD70"/>
<reference evidence="8 9" key="1">
    <citation type="journal article" date="2017" name="Nature">
        <title>The Apostasia genome and the evolution of orchids.</title>
        <authorList>
            <person name="Zhang G.Q."/>
            <person name="Liu K.W."/>
            <person name="Li Z."/>
            <person name="Lohaus R."/>
            <person name="Hsiao Y.Y."/>
            <person name="Niu S.C."/>
            <person name="Wang J.Y."/>
            <person name="Lin Y.C."/>
            <person name="Xu Q."/>
            <person name="Chen L.J."/>
            <person name="Yoshida K."/>
            <person name="Fujiwara S."/>
            <person name="Wang Z.W."/>
            <person name="Zhang Y.Q."/>
            <person name="Mitsuda N."/>
            <person name="Wang M."/>
            <person name="Liu G.H."/>
            <person name="Pecoraro L."/>
            <person name="Huang H.X."/>
            <person name="Xiao X.J."/>
            <person name="Lin M."/>
            <person name="Wu X.Y."/>
            <person name="Wu W.L."/>
            <person name="Chen Y.Y."/>
            <person name="Chang S.B."/>
            <person name="Sakamoto S."/>
            <person name="Ohme-Takagi M."/>
            <person name="Yagi M."/>
            <person name="Zeng S.J."/>
            <person name="Shen C.Y."/>
            <person name="Yeh C.M."/>
            <person name="Luo Y.B."/>
            <person name="Tsai W.C."/>
            <person name="Van de Peer Y."/>
            <person name="Liu Z.J."/>
        </authorList>
    </citation>
    <scope>NUCLEOTIDE SEQUENCE [LARGE SCALE GENOMIC DNA]</scope>
    <source>
        <strain evidence="9">cv. Shenzhen</strain>
        <tissue evidence="8">Stem</tissue>
    </source>
</reference>
<dbReference type="EMBL" id="KZ451890">
    <property type="protein sequence ID" value="PKA65706.1"/>
    <property type="molecule type" value="Genomic_DNA"/>
</dbReference>
<dbReference type="Pfam" id="PF00152">
    <property type="entry name" value="tRNA-synt_2"/>
    <property type="match status" value="1"/>
</dbReference>
<organism evidence="8 9">
    <name type="scientific">Apostasia shenzhenica</name>
    <dbReference type="NCBI Taxonomy" id="1088818"/>
    <lineage>
        <taxon>Eukaryota</taxon>
        <taxon>Viridiplantae</taxon>
        <taxon>Streptophyta</taxon>
        <taxon>Embryophyta</taxon>
        <taxon>Tracheophyta</taxon>
        <taxon>Spermatophyta</taxon>
        <taxon>Magnoliopsida</taxon>
        <taxon>Liliopsida</taxon>
        <taxon>Asparagales</taxon>
        <taxon>Orchidaceae</taxon>
        <taxon>Apostasioideae</taxon>
        <taxon>Apostasia</taxon>
    </lineage>
</organism>
<protein>
    <submittedName>
        <fullName evidence="8">Aspartyl-tRNA synthetase</fullName>
        <ecNumber evidence="8">6.1.1.12</ecNumber>
    </submittedName>
</protein>
<keyword evidence="3" id="KW-0067">ATP-binding</keyword>
<evidence type="ECO:0000259" key="7">
    <source>
        <dbReference type="Pfam" id="PF00152"/>
    </source>
</evidence>
<dbReference type="InterPro" id="IPR045864">
    <property type="entry name" value="aa-tRNA-synth_II/BPL/LPL"/>
</dbReference>
<evidence type="ECO:0000256" key="2">
    <source>
        <dbReference type="ARBA" id="ARBA00022741"/>
    </source>
</evidence>
<evidence type="ECO:0000256" key="1">
    <source>
        <dbReference type="ARBA" id="ARBA00022598"/>
    </source>
</evidence>
<dbReference type="PANTHER" id="PTHR22594">
    <property type="entry name" value="ASPARTYL/LYSYL-TRNA SYNTHETASE"/>
    <property type="match status" value="1"/>
</dbReference>
<feature type="domain" description="Aminoacyl-tRNA synthetase class II (D/K/N)" evidence="7">
    <location>
        <begin position="94"/>
        <end position="129"/>
    </location>
</feature>
<keyword evidence="6" id="KW-0472">Membrane</keyword>
<sequence length="182" mass="20355">MHQIGGGSMRIHKRKVQEKVFETIGISPKQVHIDLYKVICYEMYRLKKSLGTSCRHLTKEHLRMIADYPVLHALHDCMLLYLERSSAILLLNYLYFLLSTGGIAYGLDRLVMLLAGANSIRDVIAFPKTATAQCALTHAPSGSKQPNHCECLLRGGLEHKLGADRKDSGTPSVQQLFGLQHL</sequence>
<keyword evidence="2" id="KW-0547">Nucleotide-binding</keyword>
<feature type="transmembrane region" description="Helical" evidence="6">
    <location>
        <begin position="88"/>
        <end position="107"/>
    </location>
</feature>
<dbReference type="InterPro" id="IPR004364">
    <property type="entry name" value="Aa-tRNA-synt_II"/>
</dbReference>
<dbReference type="GO" id="GO:0005524">
    <property type="term" value="F:ATP binding"/>
    <property type="evidence" value="ECO:0007669"/>
    <property type="project" value="UniProtKB-KW"/>
</dbReference>
<name>A0A2I0BD70_9ASPA</name>
<evidence type="ECO:0000313" key="8">
    <source>
        <dbReference type="EMBL" id="PKA65706.1"/>
    </source>
</evidence>